<dbReference type="InterPro" id="IPR005000">
    <property type="entry name" value="Aldolase/citrate-lyase_domain"/>
</dbReference>
<comment type="caution">
    <text evidence="5">The sequence shown here is derived from an EMBL/GenBank/DDBJ whole genome shotgun (WGS) entry which is preliminary data.</text>
</comment>
<feature type="domain" description="HpcH/HpaI aldolase/citrate lyase" evidence="4">
    <location>
        <begin position="58"/>
        <end position="248"/>
    </location>
</feature>
<evidence type="ECO:0000256" key="2">
    <source>
        <dbReference type="ARBA" id="ARBA00023239"/>
    </source>
</evidence>
<name>A0A428NU87_9HYPO</name>
<feature type="region of interest" description="Disordered" evidence="3">
    <location>
        <begin position="290"/>
        <end position="309"/>
    </location>
</feature>
<gene>
    <name evidence="5" type="ORF">CEP54_014728</name>
</gene>
<dbReference type="GO" id="GO:0016832">
    <property type="term" value="F:aldehyde-lyase activity"/>
    <property type="evidence" value="ECO:0007669"/>
    <property type="project" value="TreeGrafter"/>
</dbReference>
<dbReference type="GO" id="GO:0046872">
    <property type="term" value="F:metal ion binding"/>
    <property type="evidence" value="ECO:0007669"/>
    <property type="project" value="UniProtKB-KW"/>
</dbReference>
<dbReference type="SUPFAM" id="SSF51621">
    <property type="entry name" value="Phosphoenolpyruvate/pyruvate domain"/>
    <property type="match status" value="1"/>
</dbReference>
<protein>
    <recommendedName>
        <fullName evidence="4">HpcH/HpaI aldolase/citrate lyase domain-containing protein</fullName>
    </recommendedName>
</protein>
<dbReference type="GO" id="GO:0005737">
    <property type="term" value="C:cytoplasm"/>
    <property type="evidence" value="ECO:0007669"/>
    <property type="project" value="TreeGrafter"/>
</dbReference>
<dbReference type="EMBL" id="NKCI01000294">
    <property type="protein sequence ID" value="RSL44312.1"/>
    <property type="molecule type" value="Genomic_DNA"/>
</dbReference>
<organism evidence="5 6">
    <name type="scientific">Fusarium duplospermum</name>
    <dbReference type="NCBI Taxonomy" id="1325734"/>
    <lineage>
        <taxon>Eukaryota</taxon>
        <taxon>Fungi</taxon>
        <taxon>Dikarya</taxon>
        <taxon>Ascomycota</taxon>
        <taxon>Pezizomycotina</taxon>
        <taxon>Sordariomycetes</taxon>
        <taxon>Hypocreomycetidae</taxon>
        <taxon>Hypocreales</taxon>
        <taxon>Nectriaceae</taxon>
        <taxon>Fusarium</taxon>
        <taxon>Fusarium solani species complex</taxon>
    </lineage>
</organism>
<sequence length="309" mass="32982">MSNQPYLDQPDLHAKAPWRSALLTFPQNLKAALKAAQGDPSKTMFGVGQGIPSPFVSKVIASARPDFIWLDVEHGMYDRLALHDCIHAVQHHSEGKTMAIVRVPKHDEVSLTTALDAGAAGIVIPCCESAEEVENAIKHIYYPPLGRRSFSPWVFTPGISDTSLYEDDAFNMKTANNHIAVIAQVESVKGVKNVREIAAVEGVSAMLFGPGDFSADAGIPMKMGGEPHPTLAAAMGEWAAAGRESNIPLVGAAMGPGMVPMLIEQGLRAIVVSMDVWGLAGMVHGQVEQGRKDAQEIGKPSEKEQTNGA</sequence>
<dbReference type="AlphaFoldDB" id="A0A428NU87"/>
<proteinExistence type="predicted"/>
<evidence type="ECO:0000256" key="3">
    <source>
        <dbReference type="SAM" id="MobiDB-lite"/>
    </source>
</evidence>
<keyword evidence="1" id="KW-0479">Metal-binding</keyword>
<dbReference type="Pfam" id="PF03328">
    <property type="entry name" value="HpcH_HpaI"/>
    <property type="match status" value="1"/>
</dbReference>
<keyword evidence="6" id="KW-1185">Reference proteome</keyword>
<evidence type="ECO:0000256" key="1">
    <source>
        <dbReference type="ARBA" id="ARBA00022723"/>
    </source>
</evidence>
<dbReference type="PANTHER" id="PTHR30502:SF8">
    <property type="entry name" value="SYNTHASE, PUTATIVE-RELATED"/>
    <property type="match status" value="1"/>
</dbReference>
<dbReference type="InterPro" id="IPR015813">
    <property type="entry name" value="Pyrv/PenolPyrv_kinase-like_dom"/>
</dbReference>
<reference evidence="5 6" key="1">
    <citation type="submission" date="2017-06" db="EMBL/GenBank/DDBJ databases">
        <title>Comparative genomic analysis of Ambrosia Fusariam Clade fungi.</title>
        <authorList>
            <person name="Stajich J.E."/>
            <person name="Carrillo J."/>
            <person name="Kijimoto T."/>
            <person name="Eskalen A."/>
            <person name="O'Donnell K."/>
            <person name="Kasson M."/>
        </authorList>
    </citation>
    <scope>NUCLEOTIDE SEQUENCE [LARGE SCALE GENOMIC DNA]</scope>
    <source>
        <strain evidence="5 6">NRRL62584</strain>
    </source>
</reference>
<accession>A0A428NU87</accession>
<dbReference type="Gene3D" id="3.20.20.60">
    <property type="entry name" value="Phosphoenolpyruvate-binding domains"/>
    <property type="match status" value="1"/>
</dbReference>
<dbReference type="STRING" id="1325734.A0A428NU87"/>
<dbReference type="InterPro" id="IPR050251">
    <property type="entry name" value="HpcH-HpaI_aldolase"/>
</dbReference>
<evidence type="ECO:0000313" key="6">
    <source>
        <dbReference type="Proteomes" id="UP000288168"/>
    </source>
</evidence>
<evidence type="ECO:0000313" key="5">
    <source>
        <dbReference type="EMBL" id="RSL44312.1"/>
    </source>
</evidence>
<keyword evidence="2" id="KW-0456">Lyase</keyword>
<dbReference type="PANTHER" id="PTHR30502">
    <property type="entry name" value="2-KETO-3-DEOXY-L-RHAMNONATE ALDOLASE"/>
    <property type="match status" value="1"/>
</dbReference>
<dbReference type="OrthoDB" id="2326446at2759"/>
<dbReference type="InterPro" id="IPR040442">
    <property type="entry name" value="Pyrv_kinase-like_dom_sf"/>
</dbReference>
<evidence type="ECO:0000259" key="4">
    <source>
        <dbReference type="Pfam" id="PF03328"/>
    </source>
</evidence>
<dbReference type="Proteomes" id="UP000288168">
    <property type="component" value="Unassembled WGS sequence"/>
</dbReference>